<dbReference type="AlphaFoldDB" id="A0A4Y2JRM3"/>
<reference evidence="1 2" key="1">
    <citation type="journal article" date="2019" name="Sci. Rep.">
        <title>Orb-weaving spider Araneus ventricosus genome elucidates the spidroin gene catalogue.</title>
        <authorList>
            <person name="Kono N."/>
            <person name="Nakamura H."/>
            <person name="Ohtoshi R."/>
            <person name="Moran D.A.P."/>
            <person name="Shinohara A."/>
            <person name="Yoshida Y."/>
            <person name="Fujiwara M."/>
            <person name="Mori M."/>
            <person name="Tomita M."/>
            <person name="Arakawa K."/>
        </authorList>
    </citation>
    <scope>NUCLEOTIDE SEQUENCE [LARGE SCALE GENOMIC DNA]</scope>
</reference>
<evidence type="ECO:0000313" key="2">
    <source>
        <dbReference type="Proteomes" id="UP000499080"/>
    </source>
</evidence>
<dbReference type="Proteomes" id="UP000499080">
    <property type="component" value="Unassembled WGS sequence"/>
</dbReference>
<accession>A0A4Y2JRM3</accession>
<sequence>MRQFVSRQRLKRTFAATNTRLIGTCKTSIRLCAFLKLLLESSFHWDMSQTAPTPPLRAIVNELKARMEHPHMDYRTNDVRVIKASHIGQLLLTLYVRA</sequence>
<comment type="caution">
    <text evidence="1">The sequence shown here is derived from an EMBL/GenBank/DDBJ whole genome shotgun (WGS) entry which is preliminary data.</text>
</comment>
<protein>
    <submittedName>
        <fullName evidence="1">Uncharacterized protein</fullName>
    </submittedName>
</protein>
<evidence type="ECO:0000313" key="1">
    <source>
        <dbReference type="EMBL" id="GBM92138.1"/>
    </source>
</evidence>
<keyword evidence="2" id="KW-1185">Reference proteome</keyword>
<organism evidence="1 2">
    <name type="scientific">Araneus ventricosus</name>
    <name type="common">Orbweaver spider</name>
    <name type="synonym">Epeira ventricosa</name>
    <dbReference type="NCBI Taxonomy" id="182803"/>
    <lineage>
        <taxon>Eukaryota</taxon>
        <taxon>Metazoa</taxon>
        <taxon>Ecdysozoa</taxon>
        <taxon>Arthropoda</taxon>
        <taxon>Chelicerata</taxon>
        <taxon>Arachnida</taxon>
        <taxon>Araneae</taxon>
        <taxon>Araneomorphae</taxon>
        <taxon>Entelegynae</taxon>
        <taxon>Araneoidea</taxon>
        <taxon>Araneidae</taxon>
        <taxon>Araneus</taxon>
    </lineage>
</organism>
<name>A0A4Y2JRM3_ARAVE</name>
<dbReference type="EMBL" id="BGPR01003766">
    <property type="protein sequence ID" value="GBM92138.1"/>
    <property type="molecule type" value="Genomic_DNA"/>
</dbReference>
<proteinExistence type="predicted"/>
<gene>
    <name evidence="1" type="ORF">AVEN_104189_1</name>
</gene>